<evidence type="ECO:0000256" key="1">
    <source>
        <dbReference type="ARBA" id="ARBA00008857"/>
    </source>
</evidence>
<proteinExistence type="inferred from homology"/>
<dbReference type="GO" id="GO:0003677">
    <property type="term" value="F:DNA binding"/>
    <property type="evidence" value="ECO:0007669"/>
    <property type="project" value="UniProtKB-UniRule"/>
</dbReference>
<dbReference type="Pfam" id="PF00589">
    <property type="entry name" value="Phage_integrase"/>
    <property type="match status" value="1"/>
</dbReference>
<keyword evidence="3 5" id="KW-0238">DNA-binding</keyword>
<dbReference type="AlphaFoldDB" id="H0QHL7"/>
<dbReference type="Gene3D" id="1.10.443.10">
    <property type="entry name" value="Intergrase catalytic core"/>
    <property type="match status" value="1"/>
</dbReference>
<keyword evidence="2" id="KW-0229">DNA integration</keyword>
<evidence type="ECO:0000313" key="8">
    <source>
        <dbReference type="EMBL" id="GAB12318.1"/>
    </source>
</evidence>
<dbReference type="SUPFAM" id="SSF56349">
    <property type="entry name" value="DNA breaking-rejoining enzymes"/>
    <property type="match status" value="1"/>
</dbReference>
<dbReference type="Proteomes" id="UP000003828">
    <property type="component" value="Unassembled WGS sequence"/>
</dbReference>
<dbReference type="InterPro" id="IPR010998">
    <property type="entry name" value="Integrase_recombinase_N"/>
</dbReference>
<dbReference type="OrthoDB" id="4326943at2"/>
<dbReference type="STRING" id="1077972.ARGLB_012_00120"/>
<evidence type="ECO:0000259" key="6">
    <source>
        <dbReference type="PROSITE" id="PS51898"/>
    </source>
</evidence>
<dbReference type="Gene3D" id="1.10.150.130">
    <property type="match status" value="1"/>
</dbReference>
<dbReference type="Pfam" id="PF14659">
    <property type="entry name" value="Phage_int_SAM_3"/>
    <property type="match status" value="1"/>
</dbReference>
<dbReference type="InterPro" id="IPR013762">
    <property type="entry name" value="Integrase-like_cat_sf"/>
</dbReference>
<name>H0QHL7_ARTG1</name>
<gene>
    <name evidence="8" type="ORF">ARGLB_012_00120</name>
</gene>
<keyword evidence="4" id="KW-0233">DNA recombination</keyword>
<evidence type="ECO:0000256" key="4">
    <source>
        <dbReference type="ARBA" id="ARBA00023172"/>
    </source>
</evidence>
<evidence type="ECO:0000256" key="3">
    <source>
        <dbReference type="ARBA" id="ARBA00023125"/>
    </source>
</evidence>
<feature type="domain" description="Tyr recombinase" evidence="6">
    <location>
        <begin position="195"/>
        <end position="405"/>
    </location>
</feature>
<evidence type="ECO:0000256" key="2">
    <source>
        <dbReference type="ARBA" id="ARBA00022908"/>
    </source>
</evidence>
<dbReference type="EMBL" id="BAEG01000012">
    <property type="protein sequence ID" value="GAB12318.1"/>
    <property type="molecule type" value="Genomic_DNA"/>
</dbReference>
<dbReference type="InterPro" id="IPR044068">
    <property type="entry name" value="CB"/>
</dbReference>
<evidence type="ECO:0000313" key="9">
    <source>
        <dbReference type="Proteomes" id="UP000003828"/>
    </source>
</evidence>
<dbReference type="PANTHER" id="PTHR30349">
    <property type="entry name" value="PHAGE INTEGRASE-RELATED"/>
    <property type="match status" value="1"/>
</dbReference>
<dbReference type="PANTHER" id="PTHR30349:SF41">
    <property type="entry name" value="INTEGRASE_RECOMBINASE PROTEIN MJ0367-RELATED"/>
    <property type="match status" value="1"/>
</dbReference>
<dbReference type="InterPro" id="IPR011010">
    <property type="entry name" value="DNA_brk_join_enz"/>
</dbReference>
<dbReference type="InterPro" id="IPR004107">
    <property type="entry name" value="Integrase_SAM-like_N"/>
</dbReference>
<dbReference type="InterPro" id="IPR050090">
    <property type="entry name" value="Tyrosine_recombinase_XerCD"/>
</dbReference>
<evidence type="ECO:0000259" key="7">
    <source>
        <dbReference type="PROSITE" id="PS51900"/>
    </source>
</evidence>
<reference evidence="8 9" key="1">
    <citation type="submission" date="2011-12" db="EMBL/GenBank/DDBJ databases">
        <title>Whole genome shotgun sequence of Arthrobacter globiformis NBRC 12137.</title>
        <authorList>
            <person name="Miyazawa S."/>
            <person name="Hosoyama A."/>
            <person name="Tsuchikane K."/>
            <person name="Katsumata H."/>
            <person name="Yamazaki S."/>
            <person name="Fujita N."/>
        </authorList>
    </citation>
    <scope>NUCLEOTIDE SEQUENCE [LARGE SCALE GENOMIC DNA]</scope>
    <source>
        <strain evidence="8 9">NBRC 12137</strain>
    </source>
</reference>
<feature type="domain" description="Core-binding (CB)" evidence="7">
    <location>
        <begin position="73"/>
        <end position="173"/>
    </location>
</feature>
<protein>
    <submittedName>
        <fullName evidence="8">Putative phage integrase</fullName>
    </submittedName>
</protein>
<organism evidence="8 9">
    <name type="scientific">Arthrobacter globiformis (strain ATCC 8010 / DSM 20124 / JCM 1332 / NBRC 12137 / NCIMB 8907 / NRRL B-2979 / 168)</name>
    <dbReference type="NCBI Taxonomy" id="1077972"/>
    <lineage>
        <taxon>Bacteria</taxon>
        <taxon>Bacillati</taxon>
        <taxon>Actinomycetota</taxon>
        <taxon>Actinomycetes</taxon>
        <taxon>Micrococcales</taxon>
        <taxon>Micrococcaceae</taxon>
        <taxon>Arthrobacter</taxon>
    </lineage>
</organism>
<dbReference type="PROSITE" id="PS51898">
    <property type="entry name" value="TYR_RECOMBINASE"/>
    <property type="match status" value="1"/>
</dbReference>
<comment type="caution">
    <text evidence="8">The sequence shown here is derived from an EMBL/GenBank/DDBJ whole genome shotgun (WGS) entry which is preliminary data.</text>
</comment>
<sequence length="413" mass="45256">MGRSSLPVGAWGTISAKKDAASGKWRASCRFRGWDGVTRSYSKFGSTKGKAETALLASMKERQLLAGRVTANPPLNDVAEKWLASIEVPKVVVDGNGNMVAAASTGGIRRQTWDQYEGLIYRLIEPALGALKINEINTSTCDNFLRSLVVDGKGHTNARLAKTVLKQIMSYAIRHDLYVGGNPVREVDRLNRPRKKPVGLSAATLHDVREAVRIWRTEPGQFGPRPSNVLADVVDVLIGTGARIGEVLAIRLEDIDLSGDVGKIALTGTLVEPRHGPKYRQSFLKSRSSERVIPVPRFVVDVLIRRSFESPEINKAGALFWSRTGTYVQASSIRRQLRSALTASKMENMAVITPHAFRRTVASLLARELTDGAAAAMLGHADVSMTHAAYIERLRNVEDYTPVLDRLAPKPRS</sequence>
<dbReference type="GO" id="GO:0015074">
    <property type="term" value="P:DNA integration"/>
    <property type="evidence" value="ECO:0007669"/>
    <property type="project" value="UniProtKB-KW"/>
</dbReference>
<dbReference type="InterPro" id="IPR002104">
    <property type="entry name" value="Integrase_catalytic"/>
</dbReference>
<dbReference type="GO" id="GO:0006310">
    <property type="term" value="P:DNA recombination"/>
    <property type="evidence" value="ECO:0007669"/>
    <property type="project" value="UniProtKB-KW"/>
</dbReference>
<evidence type="ECO:0000256" key="5">
    <source>
        <dbReference type="PROSITE-ProRule" id="PRU01248"/>
    </source>
</evidence>
<comment type="similarity">
    <text evidence="1">Belongs to the 'phage' integrase family.</text>
</comment>
<dbReference type="PROSITE" id="PS51900">
    <property type="entry name" value="CB"/>
    <property type="match status" value="1"/>
</dbReference>
<dbReference type="eggNOG" id="COG0582">
    <property type="taxonomic scope" value="Bacteria"/>
</dbReference>
<keyword evidence="9" id="KW-1185">Reference proteome</keyword>
<accession>H0QHL7</accession>